<dbReference type="SUPFAM" id="SSF52833">
    <property type="entry name" value="Thioredoxin-like"/>
    <property type="match status" value="1"/>
</dbReference>
<dbReference type="PANTHER" id="PTHR46426:SF1">
    <property type="entry name" value="PROTEIN DISULFIDE-ISOMERASE TMX3"/>
    <property type="match status" value="1"/>
</dbReference>
<sequence length="420" mass="49466">ILLDHVQINSSNVALVNSTKPTFIKFYMDDCVPCKQLNVTWYQLELEDTLLLDVSCSKNMAICRQFNLMTVPTVVYAEKGKKITYQEGLPPKEDLIQWIADCKQPVIGPQNTFETFELAKQSTLENEISFILLSNETHEPWFTPFKTQIALSYVKSDEQTLICIRDGLQIQMKQNLTQLQVRKFIEYYSQPWVINVDEDNIYEYRKSRDTWPVIVLRESRDIEYLKQLQTYVKLMELKVVKPNKYHTLYQKYKDQFDFSVLDTQERYYFVEQYKIKKTFQKPTFVIQNKDFYYKQELNTEINESLKLEFHPNASTYLEQLQITGDVYIGQLAQQFLEFASHNNDSVLQKHKFSKGKKGVNIGKGQSYTPPSEGLMEKIIYLWSQVKSDSIELKIGVLLWIGILIICFMFVGYFYKIQTCI</sequence>
<dbReference type="InterPro" id="IPR036249">
    <property type="entry name" value="Thioredoxin-like_sf"/>
</dbReference>
<dbReference type="GO" id="GO:0005783">
    <property type="term" value="C:endoplasmic reticulum"/>
    <property type="evidence" value="ECO:0007669"/>
    <property type="project" value="TreeGrafter"/>
</dbReference>
<dbReference type="Pfam" id="PF00085">
    <property type="entry name" value="Thioredoxin"/>
    <property type="match status" value="1"/>
</dbReference>
<dbReference type="InterPro" id="IPR052250">
    <property type="entry name" value="PDI_TMX3"/>
</dbReference>
<accession>A0A146KC96</accession>
<name>A0A146KC96_9EUKA</name>
<evidence type="ECO:0000259" key="6">
    <source>
        <dbReference type="Pfam" id="PF00085"/>
    </source>
</evidence>
<dbReference type="GO" id="GO:0016020">
    <property type="term" value="C:membrane"/>
    <property type="evidence" value="ECO:0007669"/>
    <property type="project" value="UniProtKB-SubCell"/>
</dbReference>
<evidence type="ECO:0000256" key="3">
    <source>
        <dbReference type="ARBA" id="ARBA00022989"/>
    </source>
</evidence>
<organism evidence="7">
    <name type="scientific">Trepomonas sp. PC1</name>
    <dbReference type="NCBI Taxonomy" id="1076344"/>
    <lineage>
        <taxon>Eukaryota</taxon>
        <taxon>Metamonada</taxon>
        <taxon>Diplomonadida</taxon>
        <taxon>Hexamitidae</taxon>
        <taxon>Hexamitinae</taxon>
        <taxon>Trepomonas</taxon>
    </lineage>
</organism>
<dbReference type="PANTHER" id="PTHR46426">
    <property type="entry name" value="PROTEIN DISULFIDE-ISOMERASE TMX3"/>
    <property type="match status" value="1"/>
</dbReference>
<evidence type="ECO:0000313" key="7">
    <source>
        <dbReference type="EMBL" id="JAP93878.1"/>
    </source>
</evidence>
<dbReference type="CDD" id="cd02947">
    <property type="entry name" value="TRX_family"/>
    <property type="match status" value="1"/>
</dbReference>
<dbReference type="Gene3D" id="3.40.30.10">
    <property type="entry name" value="Glutaredoxin"/>
    <property type="match status" value="1"/>
</dbReference>
<keyword evidence="2 5" id="KW-0812">Transmembrane</keyword>
<feature type="domain" description="Thioredoxin" evidence="6">
    <location>
        <begin position="14"/>
        <end position="100"/>
    </location>
</feature>
<evidence type="ECO:0000256" key="2">
    <source>
        <dbReference type="ARBA" id="ARBA00022692"/>
    </source>
</evidence>
<keyword evidence="4 5" id="KW-0472">Membrane</keyword>
<gene>
    <name evidence="7" type="ORF">TPC1_13660</name>
</gene>
<feature type="non-terminal residue" evidence="7">
    <location>
        <position position="1"/>
    </location>
</feature>
<protein>
    <submittedName>
        <fullName evidence="7">Thioredoxin domain-containing protein</fullName>
    </submittedName>
</protein>
<dbReference type="EMBL" id="GDID01002728">
    <property type="protein sequence ID" value="JAP93878.1"/>
    <property type="molecule type" value="Transcribed_RNA"/>
</dbReference>
<keyword evidence="3 5" id="KW-1133">Transmembrane helix</keyword>
<feature type="transmembrane region" description="Helical" evidence="5">
    <location>
        <begin position="394"/>
        <end position="414"/>
    </location>
</feature>
<evidence type="ECO:0000256" key="5">
    <source>
        <dbReference type="SAM" id="Phobius"/>
    </source>
</evidence>
<reference evidence="7" key="1">
    <citation type="submission" date="2015-07" db="EMBL/GenBank/DDBJ databases">
        <title>Adaptation to a free-living lifestyle via gene acquisitions in the diplomonad Trepomonas sp. PC1.</title>
        <authorList>
            <person name="Xu F."/>
            <person name="Jerlstrom-Hultqvist J."/>
            <person name="Kolisko M."/>
            <person name="Simpson A.G.B."/>
            <person name="Roger A.J."/>
            <person name="Svard S.G."/>
            <person name="Andersson J.O."/>
        </authorList>
    </citation>
    <scope>NUCLEOTIDE SEQUENCE</scope>
    <source>
        <strain evidence="7">PC1</strain>
    </source>
</reference>
<comment type="subcellular location">
    <subcellularLocation>
        <location evidence="1">Membrane</location>
        <topology evidence="1">Single-pass membrane protein</topology>
    </subcellularLocation>
</comment>
<dbReference type="AlphaFoldDB" id="A0A146KC96"/>
<proteinExistence type="predicted"/>
<dbReference type="InterPro" id="IPR013766">
    <property type="entry name" value="Thioredoxin_domain"/>
</dbReference>
<evidence type="ECO:0000256" key="4">
    <source>
        <dbReference type="ARBA" id="ARBA00023136"/>
    </source>
</evidence>
<evidence type="ECO:0000256" key="1">
    <source>
        <dbReference type="ARBA" id="ARBA00004167"/>
    </source>
</evidence>